<comment type="caution">
    <text evidence="1">The sequence shown here is derived from an EMBL/GenBank/DDBJ whole genome shotgun (WGS) entry which is preliminary data.</text>
</comment>
<reference evidence="1" key="3">
    <citation type="journal article" date="2021" name="Syst. Appl. Microbiol.">
        <title>Roseomonas hellenica sp. nov., isolated from roots of wild-growing Alkanna tinctoria.</title>
        <authorList>
            <person name="Rat A."/>
            <person name="Naranjo H.D."/>
            <person name="Lebbe L."/>
            <person name="Cnockaert M."/>
            <person name="Krigas N."/>
            <person name="Grigoriadou K."/>
            <person name="Maloupa E."/>
            <person name="Willems A."/>
        </authorList>
    </citation>
    <scope>NUCLEOTIDE SEQUENCE</scope>
    <source>
        <strain evidence="1">LMG 31161</strain>
    </source>
</reference>
<evidence type="ECO:0000313" key="3">
    <source>
        <dbReference type="Proteomes" id="UP000746741"/>
    </source>
</evidence>
<dbReference type="EMBL" id="JAAVUP010000004">
    <property type="protein sequence ID" value="NKE18334.1"/>
    <property type="molecule type" value="Genomic_DNA"/>
</dbReference>
<dbReference type="PROSITE" id="PS51257">
    <property type="entry name" value="PROKAR_LIPOPROTEIN"/>
    <property type="match status" value="1"/>
</dbReference>
<proteinExistence type="predicted"/>
<protein>
    <submittedName>
        <fullName evidence="1">Uncharacterized protein</fullName>
    </submittedName>
</protein>
<evidence type="ECO:0000313" key="2">
    <source>
        <dbReference type="EMBL" id="NKE18334.1"/>
    </source>
</evidence>
<gene>
    <name evidence="2" type="ORF">GWK15_15380</name>
    <name evidence="1" type="ORF">GXW75_14045</name>
</gene>
<evidence type="ECO:0000313" key="1">
    <source>
        <dbReference type="EMBL" id="MBR0660378.1"/>
    </source>
</evidence>
<reference evidence="1" key="1">
    <citation type="submission" date="2020-01" db="EMBL/GenBank/DDBJ databases">
        <authorList>
            <person name="Rat A."/>
        </authorList>
    </citation>
    <scope>NUCLEOTIDE SEQUENCE</scope>
    <source>
        <strain evidence="1">LMG 31161</strain>
    </source>
</reference>
<dbReference type="AlphaFoldDB" id="A0A9X9WJ68"/>
<dbReference type="EMBL" id="JAAEDK010000029">
    <property type="protein sequence ID" value="MBR0660378.1"/>
    <property type="molecule type" value="Genomic_DNA"/>
</dbReference>
<organism evidence="1 4">
    <name type="scientific">Neoroseomonas oryzicola</name>
    <dbReference type="NCBI Taxonomy" id="535904"/>
    <lineage>
        <taxon>Bacteria</taxon>
        <taxon>Pseudomonadati</taxon>
        <taxon>Pseudomonadota</taxon>
        <taxon>Alphaproteobacteria</taxon>
        <taxon>Acetobacterales</taxon>
        <taxon>Acetobacteraceae</taxon>
        <taxon>Neoroseomonas</taxon>
    </lineage>
</organism>
<name>A0A9X9WJ68_9PROT</name>
<keyword evidence="3" id="KW-1185">Reference proteome</keyword>
<dbReference type="Proteomes" id="UP000746741">
    <property type="component" value="Unassembled WGS sequence"/>
</dbReference>
<reference evidence="2 3" key="2">
    <citation type="submission" date="2020-02" db="EMBL/GenBank/DDBJ databases">
        <authorList>
            <person name="Sun Q."/>
            <person name="Inoue M."/>
        </authorList>
    </citation>
    <scope>NUCLEOTIDE SEQUENCE [LARGE SCALE GENOMIC DNA]</scope>
    <source>
        <strain evidence="2 3">KCTC 22478</strain>
    </source>
</reference>
<accession>A0A9X9WJ68</accession>
<evidence type="ECO:0000313" key="4">
    <source>
        <dbReference type="Proteomes" id="UP001138708"/>
    </source>
</evidence>
<dbReference type="RefSeq" id="WP_168042239.1">
    <property type="nucleotide sequence ID" value="NZ_JAAEDK010000029.1"/>
</dbReference>
<sequence>MPGGPHRRDLLALALAATGCEAVAPRPTPPAIGVAEPLDETGQEPDRAALAALREEVVAELRRLGFDAAPGTAGGPAFELRLKVIQWHGPDLLPPAMHDGGLVVASLHEHDWRRTKFAIVAHAPRGAAPGRLAHAIADAIAPAIRPLTTATHGGTDITATGRPVRHLGAARFSVGEDRIDLRAVTHAHDALEDPDVPAFTDVTLADPVPAPGGAADVATITLYQIDPPLTGLPSRQPGIDRSIDFRDPANLVKSAYSNIVSVVRTEDPRPVPVASHPVGHFVVKVEVPGYPTILTGMTTIQRADAELVDLTIGRELGIGGVLLMPEPGRLNAAHEVARELALRQRRLRVVDGLYFRPRDGRNSGPEYLLENGNVTFARVRVPLRNGTDALACFTELLARGGHNRFGSLLNRTFKGTGAGCAAFAMSWLQAAGVIPFVTDPPDGEAPADPGSLGPTEFWRAFHSRVRIPWAHLGCDQRIGAARPVAARYTIYDLLLHGERYGFVQSATEGLIDRIRSRFGLIGTTVFEVGIQTPLRGVAVLVQRRDPLDRGEYRWGGEGLDVAFWENARFSAWVRGLWQTGQRHPQVRLAREGRFLGVEVDATGAPRQREAFYAAADRRDAALRAGGPRPVTCEAAFALGLE</sequence>
<dbReference type="Proteomes" id="UP001138708">
    <property type="component" value="Unassembled WGS sequence"/>
</dbReference>